<comment type="subcellular location">
    <subcellularLocation>
        <location evidence="1">Cell membrane</location>
        <topology evidence="1">Multi-pass membrane protein</topology>
    </subcellularLocation>
</comment>
<evidence type="ECO:0000313" key="8">
    <source>
        <dbReference type="EMBL" id="MDQ0229425.1"/>
    </source>
</evidence>
<proteinExistence type="predicted"/>
<dbReference type="EMBL" id="JAUSUD010000002">
    <property type="protein sequence ID" value="MDQ0229425.1"/>
    <property type="molecule type" value="Genomic_DNA"/>
</dbReference>
<keyword evidence="9" id="KW-1185">Reference proteome</keyword>
<evidence type="ECO:0000313" key="9">
    <source>
        <dbReference type="Proteomes" id="UP001234495"/>
    </source>
</evidence>
<evidence type="ECO:0000256" key="1">
    <source>
        <dbReference type="ARBA" id="ARBA00004651"/>
    </source>
</evidence>
<dbReference type="Proteomes" id="UP001234495">
    <property type="component" value="Unassembled WGS sequence"/>
</dbReference>
<feature type="transmembrane region" description="Helical" evidence="6">
    <location>
        <begin position="255"/>
        <end position="274"/>
    </location>
</feature>
<feature type="transmembrane region" description="Helical" evidence="6">
    <location>
        <begin position="85"/>
        <end position="104"/>
    </location>
</feature>
<dbReference type="PANTHER" id="PTHR34820:SF4">
    <property type="entry name" value="INNER MEMBRANE PROTEIN YEBZ"/>
    <property type="match status" value="1"/>
</dbReference>
<evidence type="ECO:0000256" key="3">
    <source>
        <dbReference type="ARBA" id="ARBA00022692"/>
    </source>
</evidence>
<evidence type="ECO:0000256" key="5">
    <source>
        <dbReference type="ARBA" id="ARBA00023136"/>
    </source>
</evidence>
<protein>
    <submittedName>
        <fullName evidence="8">Copper resistance protein D</fullName>
    </submittedName>
</protein>
<keyword evidence="5 6" id="KW-0472">Membrane</keyword>
<sequence>MDQIIPLTEYITYMLFAYLVGHVALQFVPETKKPQLKVSKQSLLLAVLGIIVFSFFPTLQVITFFSPEGLFTLTSYSILTEFQIGIAWLYGSFFAVFLWMVLYVEGSKYIQAVLLFIMIISIGYASHSSALSFWPGLLSHSTHFLVITLWVGILLHVGWLSQSSAHWHSFLRWFTPLSIIFVMITIASGIYLMLFVMTPRDYMNSWALPYGQMLLLKHISIIPVFAFAFINGFLSRKVKIDKDYDPKKWIQAETIILMVIFFVTGVLGTLPPPHQVNATVLQEGPAAWIHVLLGQQLTAPFTFTLTPVFQGSLLLIIGVIFLALIIVSFYKRLTPWLALCFGLLFIVAVYLGLMLSIQIN</sequence>
<dbReference type="PANTHER" id="PTHR34820">
    <property type="entry name" value="INNER MEMBRANE PROTEIN YEBZ"/>
    <property type="match status" value="1"/>
</dbReference>
<feature type="transmembrane region" description="Helical" evidence="6">
    <location>
        <begin position="336"/>
        <end position="357"/>
    </location>
</feature>
<organism evidence="8 9">
    <name type="scientific">Metabacillus malikii</name>
    <dbReference type="NCBI Taxonomy" id="1504265"/>
    <lineage>
        <taxon>Bacteria</taxon>
        <taxon>Bacillati</taxon>
        <taxon>Bacillota</taxon>
        <taxon>Bacilli</taxon>
        <taxon>Bacillales</taxon>
        <taxon>Bacillaceae</taxon>
        <taxon>Metabacillus</taxon>
    </lineage>
</organism>
<feature type="transmembrane region" description="Helical" evidence="6">
    <location>
        <begin position="43"/>
        <end position="65"/>
    </location>
</feature>
<gene>
    <name evidence="8" type="ORF">J2S19_000676</name>
</gene>
<feature type="transmembrane region" description="Helical" evidence="6">
    <location>
        <begin position="312"/>
        <end position="330"/>
    </location>
</feature>
<evidence type="ECO:0000256" key="2">
    <source>
        <dbReference type="ARBA" id="ARBA00022475"/>
    </source>
</evidence>
<feature type="transmembrane region" description="Helical" evidence="6">
    <location>
        <begin position="214"/>
        <end position="234"/>
    </location>
</feature>
<dbReference type="InterPro" id="IPR008457">
    <property type="entry name" value="Cu-R_CopD_dom"/>
</dbReference>
<evidence type="ECO:0000256" key="4">
    <source>
        <dbReference type="ARBA" id="ARBA00022989"/>
    </source>
</evidence>
<feature type="domain" description="Copper resistance protein D" evidence="7">
    <location>
        <begin position="170"/>
        <end position="267"/>
    </location>
</feature>
<evidence type="ECO:0000256" key="6">
    <source>
        <dbReference type="SAM" id="Phobius"/>
    </source>
</evidence>
<name>A0ABT9ZBP7_9BACI</name>
<feature type="transmembrane region" description="Helical" evidence="6">
    <location>
        <begin position="140"/>
        <end position="161"/>
    </location>
</feature>
<feature type="transmembrane region" description="Helical" evidence="6">
    <location>
        <begin position="12"/>
        <end position="31"/>
    </location>
</feature>
<feature type="transmembrane region" description="Helical" evidence="6">
    <location>
        <begin position="113"/>
        <end position="134"/>
    </location>
</feature>
<evidence type="ECO:0000259" key="7">
    <source>
        <dbReference type="Pfam" id="PF05425"/>
    </source>
</evidence>
<comment type="caution">
    <text evidence="8">The sequence shown here is derived from an EMBL/GenBank/DDBJ whole genome shotgun (WGS) entry which is preliminary data.</text>
</comment>
<reference evidence="8 9" key="1">
    <citation type="submission" date="2023-07" db="EMBL/GenBank/DDBJ databases">
        <title>Genomic Encyclopedia of Type Strains, Phase IV (KMG-IV): sequencing the most valuable type-strain genomes for metagenomic binning, comparative biology and taxonomic classification.</title>
        <authorList>
            <person name="Goeker M."/>
        </authorList>
    </citation>
    <scope>NUCLEOTIDE SEQUENCE [LARGE SCALE GENOMIC DNA]</scope>
    <source>
        <strain evidence="8 9">DSM 29005</strain>
    </source>
</reference>
<accession>A0ABT9ZBP7</accession>
<keyword evidence="2" id="KW-1003">Cell membrane</keyword>
<keyword evidence="4 6" id="KW-1133">Transmembrane helix</keyword>
<feature type="transmembrane region" description="Helical" evidence="6">
    <location>
        <begin position="173"/>
        <end position="194"/>
    </location>
</feature>
<keyword evidence="3 6" id="KW-0812">Transmembrane</keyword>
<dbReference type="Pfam" id="PF05425">
    <property type="entry name" value="CopD"/>
    <property type="match status" value="1"/>
</dbReference>
<dbReference type="RefSeq" id="WP_307337099.1">
    <property type="nucleotide sequence ID" value="NZ_JAUSUD010000002.1"/>
</dbReference>
<dbReference type="InterPro" id="IPR032694">
    <property type="entry name" value="CopC/D"/>
</dbReference>